<evidence type="ECO:0000256" key="1">
    <source>
        <dbReference type="SAM" id="MobiDB-lite"/>
    </source>
</evidence>
<accession>A0A931AVM6</accession>
<feature type="region of interest" description="Disordered" evidence="1">
    <location>
        <begin position="32"/>
        <end position="110"/>
    </location>
</feature>
<sequence length="110" mass="12891">MGTFKNQKDKVMGSAKEKIGEILNKEELVNEGRGQAEFAKENEERQKARIKELEDQQAEKEANQQDLTKERRTEDSSHRKTPLPESDHIPEQQKIDEQRMKHYTGIEEKL</sequence>
<protein>
    <submittedName>
        <fullName evidence="2">CsbD family protein</fullName>
    </submittedName>
</protein>
<name>A0A931AVM6_9ENTE</name>
<dbReference type="EMBL" id="JADAKE010000016">
    <property type="protein sequence ID" value="MBF8808116.1"/>
    <property type="molecule type" value="Genomic_DNA"/>
</dbReference>
<comment type="caution">
    <text evidence="2">The sequence shown here is derived from an EMBL/GenBank/DDBJ whole genome shotgun (WGS) entry which is preliminary data.</text>
</comment>
<dbReference type="AlphaFoldDB" id="A0A931AVM6"/>
<proteinExistence type="predicted"/>
<gene>
    <name evidence="2" type="ORF">IC227_07080</name>
</gene>
<feature type="compositionally biased region" description="Basic and acidic residues" evidence="1">
    <location>
        <begin position="38"/>
        <end position="78"/>
    </location>
</feature>
<dbReference type="Proteomes" id="UP000637757">
    <property type="component" value="Unassembled WGS sequence"/>
</dbReference>
<evidence type="ECO:0000313" key="2">
    <source>
        <dbReference type="EMBL" id="MBF8808116.1"/>
    </source>
</evidence>
<evidence type="ECO:0000313" key="3">
    <source>
        <dbReference type="Proteomes" id="UP000637757"/>
    </source>
</evidence>
<keyword evidence="3" id="KW-1185">Reference proteome</keyword>
<organism evidence="2 3">
    <name type="scientific">Enterococcus lacertideformus</name>
    <dbReference type="NCBI Taxonomy" id="2771493"/>
    <lineage>
        <taxon>Bacteria</taxon>
        <taxon>Bacillati</taxon>
        <taxon>Bacillota</taxon>
        <taxon>Bacilli</taxon>
        <taxon>Lactobacillales</taxon>
        <taxon>Enterococcaceae</taxon>
        <taxon>Enterococcus</taxon>
    </lineage>
</organism>
<reference evidence="2" key="1">
    <citation type="submission" date="2020-09" db="EMBL/GenBank/DDBJ databases">
        <title>Genomic insights into the novelty and pathogenicity of a unique biofilm-forming Enterococcus sp. bacteria (Enterococcus lacertideformus) identified in reptiles.</title>
        <authorList>
            <person name="Agius J.E."/>
            <person name="Phalen D.N."/>
            <person name="Rose K."/>
            <person name="Eden J.-S."/>
        </authorList>
    </citation>
    <scope>NUCLEOTIDE SEQUENCE</scope>
    <source>
        <strain evidence="2">PHRS 0518</strain>
    </source>
</reference>
<feature type="compositionally biased region" description="Basic and acidic residues" evidence="1">
    <location>
        <begin position="85"/>
        <end position="110"/>
    </location>
</feature>